<gene>
    <name evidence="8" type="ORF">FNK824_LOCUS721</name>
    <name evidence="9" type="ORF">JBS370_LOCUS2473</name>
    <name evidence="5" type="ORF">JXQ802_LOCUS9719</name>
    <name evidence="6" type="ORF">JXQ802_LOCUS9799</name>
    <name evidence="7" type="ORF">OTI717_LOCUS405</name>
    <name evidence="2" type="ORF">PYM288_LOCUS4584</name>
    <name evidence="1" type="ORF">RFH988_LOCUS3499</name>
    <name evidence="4" type="ORF">SEV965_LOCUS2742</name>
    <name evidence="3" type="ORF">ZHD862_LOCUS2994</name>
</gene>
<keyword evidence="11" id="KW-1185">Reference proteome</keyword>
<dbReference type="Proteomes" id="UP000663864">
    <property type="component" value="Unassembled WGS sequence"/>
</dbReference>
<dbReference type="EMBL" id="CAJNOO010000084">
    <property type="protein sequence ID" value="CAF0792608.1"/>
    <property type="molecule type" value="Genomic_DNA"/>
</dbReference>
<dbReference type="Proteomes" id="UP000663823">
    <property type="component" value="Unassembled WGS sequence"/>
</dbReference>
<dbReference type="EMBL" id="CAJNOL010000182">
    <property type="protein sequence ID" value="CAF0914401.1"/>
    <property type="molecule type" value="Genomic_DNA"/>
</dbReference>
<comment type="caution">
    <text evidence="3">The sequence shown here is derived from an EMBL/GenBank/DDBJ whole genome shotgun (WGS) entry which is preliminary data.</text>
</comment>
<evidence type="ECO:0008006" key="12">
    <source>
        <dbReference type="Google" id="ProtNLM"/>
    </source>
</evidence>
<organism evidence="3 10">
    <name type="scientific">Rotaria sordida</name>
    <dbReference type="NCBI Taxonomy" id="392033"/>
    <lineage>
        <taxon>Eukaryota</taxon>
        <taxon>Metazoa</taxon>
        <taxon>Spiralia</taxon>
        <taxon>Gnathifera</taxon>
        <taxon>Rotifera</taxon>
        <taxon>Eurotatoria</taxon>
        <taxon>Bdelloidea</taxon>
        <taxon>Philodinida</taxon>
        <taxon>Philodinidae</taxon>
        <taxon>Rotaria</taxon>
    </lineage>
</organism>
<dbReference type="Proteomes" id="UP000663870">
    <property type="component" value="Unassembled WGS sequence"/>
</dbReference>
<proteinExistence type="predicted"/>
<evidence type="ECO:0000313" key="6">
    <source>
        <dbReference type="EMBL" id="CAF0914401.1"/>
    </source>
</evidence>
<evidence type="ECO:0000313" key="5">
    <source>
        <dbReference type="EMBL" id="CAF0912606.1"/>
    </source>
</evidence>
<evidence type="ECO:0000313" key="9">
    <source>
        <dbReference type="EMBL" id="CAF3574196.1"/>
    </source>
</evidence>
<sequence length="144" mass="16800">MRMNDSTNRFQMSSSTIDIDNDNITEKISYKPGTFRYQDVPTNKRKKLFDDRQKELNPCLKESEIVSACLLSAGNDYSKCLAQVENYKTCKRFWTAVRNFATTNHLMKNDGFPPLSERPIWKKQLQSWIQTKKLTVPEELKPSV</sequence>
<dbReference type="EMBL" id="CAJOBE010000032">
    <property type="protein sequence ID" value="CAF3546212.1"/>
    <property type="molecule type" value="Genomic_DNA"/>
</dbReference>
<dbReference type="EMBL" id="CAJNOU010000065">
    <property type="protein sequence ID" value="CAF0843790.1"/>
    <property type="molecule type" value="Genomic_DNA"/>
</dbReference>
<dbReference type="SUPFAM" id="SSF47072">
    <property type="entry name" value="Cysteine alpha-hairpin motif"/>
    <property type="match status" value="1"/>
</dbReference>
<reference evidence="3" key="1">
    <citation type="submission" date="2021-02" db="EMBL/GenBank/DDBJ databases">
        <authorList>
            <person name="Nowell W R."/>
        </authorList>
    </citation>
    <scope>NUCLEOTIDE SEQUENCE</scope>
</reference>
<dbReference type="Proteomes" id="UP000663854">
    <property type="component" value="Unassembled WGS sequence"/>
</dbReference>
<name>A0A813TI13_9BILA</name>
<dbReference type="EMBL" id="CAJNOH010000042">
    <property type="protein sequence ID" value="CAF0800528.1"/>
    <property type="molecule type" value="Genomic_DNA"/>
</dbReference>
<dbReference type="Proteomes" id="UP000663836">
    <property type="component" value="Unassembled WGS sequence"/>
</dbReference>
<dbReference type="EMBL" id="CAJNOL010000180">
    <property type="protein sequence ID" value="CAF0912606.1"/>
    <property type="molecule type" value="Genomic_DNA"/>
</dbReference>
<dbReference type="Proteomes" id="UP000663889">
    <property type="component" value="Unassembled WGS sequence"/>
</dbReference>
<evidence type="ECO:0000313" key="4">
    <source>
        <dbReference type="EMBL" id="CAF0843790.1"/>
    </source>
</evidence>
<evidence type="ECO:0000313" key="3">
    <source>
        <dbReference type="EMBL" id="CAF0812921.1"/>
    </source>
</evidence>
<dbReference type="Proteomes" id="UP000663874">
    <property type="component" value="Unassembled WGS sequence"/>
</dbReference>
<dbReference type="Proteomes" id="UP000663882">
    <property type="component" value="Unassembled WGS sequence"/>
</dbReference>
<dbReference type="AlphaFoldDB" id="A0A813TI13"/>
<dbReference type="EMBL" id="CAJNOT010000063">
    <property type="protein sequence ID" value="CAF0812921.1"/>
    <property type="molecule type" value="Genomic_DNA"/>
</dbReference>
<dbReference type="EMBL" id="CAJOAX010000014">
    <property type="protein sequence ID" value="CAF3479037.1"/>
    <property type="molecule type" value="Genomic_DNA"/>
</dbReference>
<evidence type="ECO:0000313" key="2">
    <source>
        <dbReference type="EMBL" id="CAF0800528.1"/>
    </source>
</evidence>
<dbReference type="OrthoDB" id="9971592at2759"/>
<evidence type="ECO:0000313" key="10">
    <source>
        <dbReference type="Proteomes" id="UP000663864"/>
    </source>
</evidence>
<dbReference type="EMBL" id="CAJOBD010000096">
    <property type="protein sequence ID" value="CAF3574196.1"/>
    <property type="molecule type" value="Genomic_DNA"/>
</dbReference>
<evidence type="ECO:0000313" key="7">
    <source>
        <dbReference type="EMBL" id="CAF3479037.1"/>
    </source>
</evidence>
<accession>A0A813TI13</accession>
<protein>
    <recommendedName>
        <fullName evidence="12">Coiled-coil-helix-coiled-coil-helix domain-containing protein 7</fullName>
    </recommendedName>
</protein>
<dbReference type="InterPro" id="IPR009069">
    <property type="entry name" value="Cys_alpha_HP_mot_SF"/>
</dbReference>
<evidence type="ECO:0000313" key="8">
    <source>
        <dbReference type="EMBL" id="CAF3546212.1"/>
    </source>
</evidence>
<evidence type="ECO:0000313" key="11">
    <source>
        <dbReference type="Proteomes" id="UP000663870"/>
    </source>
</evidence>
<evidence type="ECO:0000313" key="1">
    <source>
        <dbReference type="EMBL" id="CAF0792608.1"/>
    </source>
</evidence>